<keyword evidence="4" id="KW-0488">Methylation</keyword>
<keyword evidence="14" id="KW-1185">Reference proteome</keyword>
<dbReference type="InterPro" id="IPR045584">
    <property type="entry name" value="Pilin-like"/>
</dbReference>
<dbReference type="SUPFAM" id="SSF54523">
    <property type="entry name" value="Pili subunits"/>
    <property type="match status" value="1"/>
</dbReference>
<sequence length="160" mass="17629">MRNNRGFTLIEIMIVIVIIGITVGFALIAFGDFGEGKRIQFAAEQLVNNMRLAQQQAILETTTLGLRIDSKSYQILQLQGSQWSPMSSKGIFKTTYFPNNTVITLNTHYRSSIGTPPIIITASGDMTPFTLSFGSTKETQLVILTGRRNGDLILKAANTK</sequence>
<dbReference type="InterPro" id="IPR002416">
    <property type="entry name" value="T2SS_protein-GspH"/>
</dbReference>
<dbReference type="InterPro" id="IPR012902">
    <property type="entry name" value="N_methyl_site"/>
</dbReference>
<evidence type="ECO:0000256" key="6">
    <source>
        <dbReference type="ARBA" id="ARBA00022692"/>
    </source>
</evidence>
<feature type="domain" description="General secretion pathway GspH" evidence="12">
    <location>
        <begin position="42"/>
        <end position="143"/>
    </location>
</feature>
<keyword evidence="7 11" id="KW-1133">Transmembrane helix</keyword>
<keyword evidence="5" id="KW-0997">Cell inner membrane</keyword>
<dbReference type="InterPro" id="IPR022346">
    <property type="entry name" value="T2SS_GspH"/>
</dbReference>
<keyword evidence="3" id="KW-1003">Cell membrane</keyword>
<keyword evidence="6 11" id="KW-0812">Transmembrane</keyword>
<accession>A0ABY4YC03</accession>
<evidence type="ECO:0000313" key="13">
    <source>
        <dbReference type="EMBL" id="USQ15183.1"/>
    </source>
</evidence>
<dbReference type="NCBIfam" id="TIGR02532">
    <property type="entry name" value="IV_pilin_GFxxxE"/>
    <property type="match status" value="1"/>
</dbReference>
<gene>
    <name evidence="13" type="primary">gspH</name>
    <name evidence="13" type="ORF">J2N86_09500</name>
</gene>
<evidence type="ECO:0000256" key="4">
    <source>
        <dbReference type="ARBA" id="ARBA00022481"/>
    </source>
</evidence>
<name>A0ABY4YC03_9GAMM</name>
<protein>
    <recommendedName>
        <fullName evidence="2">Type II secretion system protein H</fullName>
    </recommendedName>
    <alternativeName>
        <fullName evidence="10">General secretion pathway protein H</fullName>
    </alternativeName>
</protein>
<dbReference type="PRINTS" id="PR00885">
    <property type="entry name" value="BCTERIALGSPH"/>
</dbReference>
<evidence type="ECO:0000256" key="9">
    <source>
        <dbReference type="ARBA" id="ARBA00025772"/>
    </source>
</evidence>
<dbReference type="Pfam" id="PF12019">
    <property type="entry name" value="GspH"/>
    <property type="match status" value="1"/>
</dbReference>
<comment type="subcellular location">
    <subcellularLocation>
        <location evidence="1">Cell inner membrane</location>
        <topology evidence="1">Single-pass membrane protein</topology>
    </subcellularLocation>
</comment>
<dbReference type="InterPro" id="IPR049875">
    <property type="entry name" value="TypeII_GspH"/>
</dbReference>
<reference evidence="13" key="1">
    <citation type="submission" date="2021-03" db="EMBL/GenBank/DDBJ databases">
        <title>Legionella lytica PCM 2298.</title>
        <authorList>
            <person name="Koper P."/>
        </authorList>
    </citation>
    <scope>NUCLEOTIDE SEQUENCE</scope>
    <source>
        <strain evidence="13">PCM 2298</strain>
    </source>
</reference>
<feature type="transmembrane region" description="Helical" evidence="11">
    <location>
        <begin position="6"/>
        <end position="30"/>
    </location>
</feature>
<dbReference type="Pfam" id="PF07963">
    <property type="entry name" value="N_methyl"/>
    <property type="match status" value="1"/>
</dbReference>
<evidence type="ECO:0000256" key="1">
    <source>
        <dbReference type="ARBA" id="ARBA00004377"/>
    </source>
</evidence>
<dbReference type="PROSITE" id="PS00409">
    <property type="entry name" value="PROKAR_NTER_METHYL"/>
    <property type="match status" value="1"/>
</dbReference>
<evidence type="ECO:0000256" key="11">
    <source>
        <dbReference type="SAM" id="Phobius"/>
    </source>
</evidence>
<evidence type="ECO:0000256" key="5">
    <source>
        <dbReference type="ARBA" id="ARBA00022519"/>
    </source>
</evidence>
<comment type="similarity">
    <text evidence="9">Belongs to the GSP H family.</text>
</comment>
<dbReference type="Proteomes" id="UP001057474">
    <property type="component" value="Chromosome"/>
</dbReference>
<evidence type="ECO:0000256" key="2">
    <source>
        <dbReference type="ARBA" id="ARBA00021549"/>
    </source>
</evidence>
<organism evidence="13 14">
    <name type="scientific">Legionella lytica</name>
    <dbReference type="NCBI Taxonomy" id="96232"/>
    <lineage>
        <taxon>Bacteria</taxon>
        <taxon>Pseudomonadati</taxon>
        <taxon>Pseudomonadota</taxon>
        <taxon>Gammaproteobacteria</taxon>
        <taxon>Legionellales</taxon>
        <taxon>Legionellaceae</taxon>
        <taxon>Legionella</taxon>
    </lineage>
</organism>
<dbReference type="NCBIfam" id="TIGR01708">
    <property type="entry name" value="typeII_sec_gspH"/>
    <property type="match status" value="1"/>
</dbReference>
<evidence type="ECO:0000313" key="14">
    <source>
        <dbReference type="Proteomes" id="UP001057474"/>
    </source>
</evidence>
<keyword evidence="8 11" id="KW-0472">Membrane</keyword>
<dbReference type="Gene3D" id="3.55.40.10">
    <property type="entry name" value="minor pseudopilin epsh domain"/>
    <property type="match status" value="1"/>
</dbReference>
<proteinExistence type="inferred from homology"/>
<evidence type="ECO:0000256" key="3">
    <source>
        <dbReference type="ARBA" id="ARBA00022475"/>
    </source>
</evidence>
<evidence type="ECO:0000256" key="10">
    <source>
        <dbReference type="ARBA" id="ARBA00030775"/>
    </source>
</evidence>
<evidence type="ECO:0000256" key="7">
    <source>
        <dbReference type="ARBA" id="ARBA00022989"/>
    </source>
</evidence>
<dbReference type="EMBL" id="CP071527">
    <property type="protein sequence ID" value="USQ15183.1"/>
    <property type="molecule type" value="Genomic_DNA"/>
</dbReference>
<evidence type="ECO:0000259" key="12">
    <source>
        <dbReference type="Pfam" id="PF12019"/>
    </source>
</evidence>
<evidence type="ECO:0000256" key="8">
    <source>
        <dbReference type="ARBA" id="ARBA00023136"/>
    </source>
</evidence>